<organism evidence="5 6">
    <name type="scientific">Spongisporangium articulatum</name>
    <dbReference type="NCBI Taxonomy" id="3362603"/>
    <lineage>
        <taxon>Bacteria</taxon>
        <taxon>Bacillati</taxon>
        <taxon>Actinomycetota</taxon>
        <taxon>Actinomycetes</taxon>
        <taxon>Kineosporiales</taxon>
        <taxon>Kineosporiaceae</taxon>
        <taxon>Spongisporangium</taxon>
    </lineage>
</organism>
<dbReference type="InterPro" id="IPR018197">
    <property type="entry name" value="Glycerate_kinase_RE-like"/>
</dbReference>
<reference evidence="5 6" key="1">
    <citation type="submission" date="2024-10" db="EMBL/GenBank/DDBJ databases">
        <title>The Natural Products Discovery Center: Release of the First 8490 Sequenced Strains for Exploring Actinobacteria Biosynthetic Diversity.</title>
        <authorList>
            <person name="Kalkreuter E."/>
            <person name="Kautsar S.A."/>
            <person name="Yang D."/>
            <person name="Bader C.D."/>
            <person name="Teijaro C.N."/>
            <person name="Fluegel L."/>
            <person name="Davis C.M."/>
            <person name="Simpson J.R."/>
            <person name="Lauterbach L."/>
            <person name="Steele A.D."/>
            <person name="Gui C."/>
            <person name="Meng S."/>
            <person name="Li G."/>
            <person name="Viehrig K."/>
            <person name="Ye F."/>
            <person name="Su P."/>
            <person name="Kiefer A.F."/>
            <person name="Nichols A."/>
            <person name="Cepeda A.J."/>
            <person name="Yan W."/>
            <person name="Fan B."/>
            <person name="Jiang Y."/>
            <person name="Adhikari A."/>
            <person name="Zheng C.-J."/>
            <person name="Schuster L."/>
            <person name="Cowan T.M."/>
            <person name="Smanski M.J."/>
            <person name="Chevrette M.G."/>
            <person name="De Carvalho L.P.S."/>
            <person name="Shen B."/>
        </authorList>
    </citation>
    <scope>NUCLEOTIDE SEQUENCE [LARGE SCALE GENOMIC DNA]</scope>
    <source>
        <strain evidence="5 6">NPDC049639</strain>
    </source>
</reference>
<dbReference type="GO" id="GO:0016301">
    <property type="term" value="F:kinase activity"/>
    <property type="evidence" value="ECO:0007669"/>
    <property type="project" value="UniProtKB-KW"/>
</dbReference>
<evidence type="ECO:0000256" key="1">
    <source>
        <dbReference type="ARBA" id="ARBA00006284"/>
    </source>
</evidence>
<comment type="caution">
    <text evidence="5">The sequence shown here is derived from an EMBL/GenBank/DDBJ whole genome shotgun (WGS) entry which is preliminary data.</text>
</comment>
<dbReference type="PANTHER" id="PTHR21599:SF0">
    <property type="entry name" value="GLYCERATE KINASE"/>
    <property type="match status" value="1"/>
</dbReference>
<dbReference type="Proteomes" id="UP001612915">
    <property type="component" value="Unassembled WGS sequence"/>
</dbReference>
<dbReference type="RefSeq" id="WP_398284091.1">
    <property type="nucleotide sequence ID" value="NZ_JBITLV010000007.1"/>
</dbReference>
<dbReference type="EC" id="2.7.1.-" evidence="5"/>
<dbReference type="Gene3D" id="3.40.50.10350">
    <property type="entry name" value="Glycerate kinase, domain 1"/>
    <property type="match status" value="1"/>
</dbReference>
<dbReference type="InterPro" id="IPR018193">
    <property type="entry name" value="Glyc_kinase_flavodox-like_fold"/>
</dbReference>
<dbReference type="Gene3D" id="3.90.1510.10">
    <property type="entry name" value="Glycerate kinase, domain 2"/>
    <property type="match status" value="1"/>
</dbReference>
<gene>
    <name evidence="5" type="ORF">ACIB24_20770</name>
</gene>
<comment type="similarity">
    <text evidence="1 4">Belongs to the glycerate kinase type-1 family.</text>
</comment>
<protein>
    <submittedName>
        <fullName evidence="5">Glycerate kinase</fullName>
        <ecNumber evidence="5">2.7.1.-</ecNumber>
    </submittedName>
</protein>
<dbReference type="NCBIfam" id="TIGR00045">
    <property type="entry name" value="glycerate kinase"/>
    <property type="match status" value="1"/>
</dbReference>
<dbReference type="InterPro" id="IPR004381">
    <property type="entry name" value="Glycerate_kinase"/>
</dbReference>
<dbReference type="Pfam" id="PF02595">
    <property type="entry name" value="Gly_kinase"/>
    <property type="match status" value="2"/>
</dbReference>
<accession>A0ABW8AV66</accession>
<evidence type="ECO:0000313" key="5">
    <source>
        <dbReference type="EMBL" id="MFI7589506.1"/>
    </source>
</evidence>
<keyword evidence="6" id="KW-1185">Reference proteome</keyword>
<evidence type="ECO:0000256" key="3">
    <source>
        <dbReference type="ARBA" id="ARBA00022777"/>
    </source>
</evidence>
<name>A0ABW8AV66_9ACTN</name>
<keyword evidence="3 4" id="KW-0418">Kinase</keyword>
<dbReference type="EMBL" id="JBITLV010000007">
    <property type="protein sequence ID" value="MFI7589506.1"/>
    <property type="molecule type" value="Genomic_DNA"/>
</dbReference>
<dbReference type="SUPFAM" id="SSF110738">
    <property type="entry name" value="Glycerate kinase I"/>
    <property type="match status" value="1"/>
</dbReference>
<sequence length="363" mass="36075">MRVVIAPDRFRETLSAAEAAAAIATGWRRAAPDDDLVLLPLSDGSAGLVSALGGPPEPWWLAPDGTAYVESAQVSPVGEDPGPINTLGVGALVAAAVDAGARRIVVGLGEVGAVDGGAGLLAGLAAAWQVEGYPAALERLGNGGAALRGVTGADLAFLPALRERLVGVELVGAVDVQLPLLGFKGAAAVEGPTKGADDDLVQRLDAALTDLATAVLAAAQLSDRNVVEPGAGAGGGLGFGVLALGGRLEPGASLVARLAGLPDLLEGTNRAELVVTGEGSLDWQSLGAKVLTAVAETAQARGVPAVAVPGQLLVGRRELLTLGVDGAYPVARTPAEVADALADPAGTLAARAERVARTWSRSG</sequence>
<evidence type="ECO:0000256" key="2">
    <source>
        <dbReference type="ARBA" id="ARBA00022679"/>
    </source>
</evidence>
<dbReference type="PIRSF" id="PIRSF006078">
    <property type="entry name" value="GlxK"/>
    <property type="match status" value="1"/>
</dbReference>
<dbReference type="PANTHER" id="PTHR21599">
    <property type="entry name" value="GLYCERATE KINASE"/>
    <property type="match status" value="1"/>
</dbReference>
<evidence type="ECO:0000256" key="4">
    <source>
        <dbReference type="PIRNR" id="PIRNR006078"/>
    </source>
</evidence>
<proteinExistence type="inferred from homology"/>
<dbReference type="InterPro" id="IPR036129">
    <property type="entry name" value="Glycerate_kinase_sf"/>
</dbReference>
<keyword evidence="2 4" id="KW-0808">Transferase</keyword>
<evidence type="ECO:0000313" key="6">
    <source>
        <dbReference type="Proteomes" id="UP001612915"/>
    </source>
</evidence>